<dbReference type="InterPro" id="IPR008949">
    <property type="entry name" value="Isoprenoid_synthase_dom_sf"/>
</dbReference>
<comment type="similarity">
    <text evidence="3">Belongs to the FPP/GGPP synthase family.</text>
</comment>
<dbReference type="BioCyc" id="CCAL311458:G131R-599-MONOMER"/>
<gene>
    <name evidence="4" type="ORF">CSUB_C0587</name>
</gene>
<organism evidence="4 5">
    <name type="scientific">Caldiarchaeum subterraneum</name>
    <dbReference type="NCBI Taxonomy" id="311458"/>
    <lineage>
        <taxon>Archaea</taxon>
        <taxon>Nitrososphaerota</taxon>
        <taxon>Candidatus Caldarchaeales</taxon>
        <taxon>Candidatus Caldarchaeaceae</taxon>
        <taxon>Candidatus Caldarchaeum</taxon>
    </lineage>
</organism>
<keyword evidence="1" id="KW-0479">Metal-binding</keyword>
<dbReference type="PROSITE" id="PS00723">
    <property type="entry name" value="POLYPRENYL_SYNTHASE_1"/>
    <property type="match status" value="1"/>
</dbReference>
<keyword evidence="2" id="KW-0460">Magnesium</keyword>
<dbReference type="Gene3D" id="1.10.600.10">
    <property type="entry name" value="Farnesyl Diphosphate Synthase"/>
    <property type="match status" value="1"/>
</dbReference>
<dbReference type="InterPro" id="IPR000092">
    <property type="entry name" value="Polyprenyl_synt"/>
</dbReference>
<accession>E6P936</accession>
<name>E6P936_CALS0</name>
<reference evidence="4 5" key="1">
    <citation type="journal article" date="2005" name="Environ. Microbiol.">
        <title>Genetic and functional properties of uncultivated thermophilic crenarchaeotes from a subsurface gold mine as revealed by analysis of genome fragments.</title>
        <authorList>
            <person name="Nunoura T."/>
            <person name="Hirayama H."/>
            <person name="Takami H."/>
            <person name="Oida H."/>
            <person name="Nishi S."/>
            <person name="Shimamura S."/>
            <person name="Suzuki Y."/>
            <person name="Inagaki F."/>
            <person name="Takai K."/>
            <person name="Nealson K.H."/>
            <person name="Horikoshi K."/>
        </authorList>
    </citation>
    <scope>NUCLEOTIDE SEQUENCE [LARGE SCALE GENOMIC DNA]</scope>
</reference>
<dbReference type="EMBL" id="BA000048">
    <property type="protein sequence ID" value="BAJ50447.1"/>
    <property type="molecule type" value="Genomic_DNA"/>
</dbReference>
<dbReference type="Proteomes" id="UP000008120">
    <property type="component" value="Chromosome"/>
</dbReference>
<dbReference type="InterPro" id="IPR033749">
    <property type="entry name" value="Polyprenyl_synt_CS"/>
</dbReference>
<dbReference type="CDD" id="cd00685">
    <property type="entry name" value="Trans_IPPS_HT"/>
    <property type="match status" value="1"/>
</dbReference>
<dbReference type="SFLD" id="SFLDG01017">
    <property type="entry name" value="Polyprenyl_Transferase_Like"/>
    <property type="match status" value="1"/>
</dbReference>
<dbReference type="GO" id="GO:0008299">
    <property type="term" value="P:isoprenoid biosynthetic process"/>
    <property type="evidence" value="ECO:0007669"/>
    <property type="project" value="InterPro"/>
</dbReference>
<evidence type="ECO:0000256" key="1">
    <source>
        <dbReference type="ARBA" id="ARBA00022723"/>
    </source>
</evidence>
<dbReference type="KEGG" id="csu:CSUB_C0587"/>
<evidence type="ECO:0000256" key="3">
    <source>
        <dbReference type="RuleBase" id="RU004466"/>
    </source>
</evidence>
<evidence type="ECO:0000313" key="4">
    <source>
        <dbReference type="EMBL" id="BAJ50447.1"/>
    </source>
</evidence>
<protein>
    <submittedName>
        <fullName evidence="4">Octaprenyl-diphosphate synthase</fullName>
        <ecNumber evidence="4">2.5.1.-</ecNumber>
    </submittedName>
</protein>
<dbReference type="PANTHER" id="PTHR12001">
    <property type="entry name" value="GERANYLGERANYL PYROPHOSPHATE SYNTHASE"/>
    <property type="match status" value="1"/>
</dbReference>
<dbReference type="PANTHER" id="PTHR12001:SF44">
    <property type="entry name" value="GERANYLGERANYL PYROPHOSPHATE SYNTHASE"/>
    <property type="match status" value="1"/>
</dbReference>
<dbReference type="AlphaFoldDB" id="E6P936"/>
<dbReference type="Pfam" id="PF00348">
    <property type="entry name" value="polyprenyl_synt"/>
    <property type="match status" value="1"/>
</dbReference>
<dbReference type="SUPFAM" id="SSF48576">
    <property type="entry name" value="Terpenoid synthases"/>
    <property type="match status" value="1"/>
</dbReference>
<reference evidence="4 5" key="2">
    <citation type="journal article" date="2011" name="Nucleic Acids Res.">
        <title>Insights into the evolution of Archaea and eukaryotic protein modifier systems revealed by the genome of a novel archaeal group.</title>
        <authorList>
            <person name="Nunoura T."/>
            <person name="Takaki Y."/>
            <person name="Kakuta J."/>
            <person name="Nishi S."/>
            <person name="Sugahara J."/>
            <person name="Kazama H."/>
            <person name="Chee G."/>
            <person name="Hattori M."/>
            <person name="Kanai A."/>
            <person name="Atomi H."/>
            <person name="Takai K."/>
            <person name="Takami H."/>
        </authorList>
    </citation>
    <scope>NUCLEOTIDE SEQUENCE [LARGE SCALE GENOMIC DNA]</scope>
</reference>
<dbReference type="GO" id="GO:0004659">
    <property type="term" value="F:prenyltransferase activity"/>
    <property type="evidence" value="ECO:0007669"/>
    <property type="project" value="InterPro"/>
</dbReference>
<sequence length="354" mass="39988">MMSLEDEVLSILSEYVEPVEKAVEKLTPRMFDTGFLVKEFGEPVYRYSPESFTEGLAKPFWELFRRGGKRWRPALTVIVYEALGGGDPGIYILAAVPEIIHNATLIVDDVEDGSLMRRGEPCIHRIYGIDIAINAGNAYYYIPAYLAAKKLPKNMATLFLEKYVETMTRLSLGQTMDIVWHRGLVTDITEEHYLQMAAFKTGALSRFAVELAAIYAGRGDLLEELGRFGEAVGTAFQIQDDYLNIFGDEARYGKEIGGDITEGKYTLMTVYALTHLSSEKAKRLRQILHSHTSDKQELKEAINLIRESGADKYAREVMRRSVHMAWSRVEPLLADTPAKTKLKKLATFLVERTL</sequence>
<dbReference type="PROSITE" id="PS00444">
    <property type="entry name" value="POLYPRENYL_SYNTHASE_2"/>
    <property type="match status" value="1"/>
</dbReference>
<evidence type="ECO:0000313" key="5">
    <source>
        <dbReference type="Proteomes" id="UP000008120"/>
    </source>
</evidence>
<dbReference type="STRING" id="311458.CSUB_C0587"/>
<proteinExistence type="inferred from homology"/>
<evidence type="ECO:0000256" key="2">
    <source>
        <dbReference type="ARBA" id="ARBA00022842"/>
    </source>
</evidence>
<keyword evidence="3 4" id="KW-0808">Transferase</keyword>
<dbReference type="GO" id="GO:0046872">
    <property type="term" value="F:metal ion binding"/>
    <property type="evidence" value="ECO:0007669"/>
    <property type="project" value="UniProtKB-KW"/>
</dbReference>
<dbReference type="SFLD" id="SFLDS00005">
    <property type="entry name" value="Isoprenoid_Synthase_Type_I"/>
    <property type="match status" value="1"/>
</dbReference>
<dbReference type="EC" id="2.5.1.-" evidence="4"/>